<dbReference type="InterPro" id="IPR027417">
    <property type="entry name" value="P-loop_NTPase"/>
</dbReference>
<reference evidence="3 4" key="1">
    <citation type="journal article" date="2016" name="Appl. Environ. Microbiol.">
        <title>Function and Phylogeny of Bacterial Butyryl Coenzyme A:Acetate Transferases and Their Diversity in the Proximal Colon of Swine.</title>
        <authorList>
            <person name="Trachsel J."/>
            <person name="Bayles D.O."/>
            <person name="Looft T."/>
            <person name="Levine U.Y."/>
            <person name="Allen H.K."/>
        </authorList>
    </citation>
    <scope>NUCLEOTIDE SEQUENCE [LARGE SCALE GENOMIC DNA]</scope>
    <source>
        <strain evidence="3 4">68-3-10</strain>
    </source>
</reference>
<feature type="domain" description="AAA" evidence="1">
    <location>
        <begin position="20"/>
        <end position="164"/>
    </location>
</feature>
<feature type="domain" description="DUF4143" evidence="2">
    <location>
        <begin position="211"/>
        <end position="375"/>
    </location>
</feature>
<dbReference type="OrthoDB" id="9801684at2"/>
<accession>A0A1Q9JKG2</accession>
<dbReference type="Proteomes" id="UP000187404">
    <property type="component" value="Unassembled WGS sequence"/>
</dbReference>
<name>A0A1Q9JKG2_9FIRM</name>
<dbReference type="AlphaFoldDB" id="A0A1Q9JKG2"/>
<organism evidence="3 4">
    <name type="scientific">Hornefia porci</name>
    <dbReference type="NCBI Taxonomy" id="2652292"/>
    <lineage>
        <taxon>Bacteria</taxon>
        <taxon>Bacillati</taxon>
        <taxon>Bacillota</taxon>
        <taxon>Clostridia</taxon>
        <taxon>Peptostreptococcales</taxon>
        <taxon>Anaerovoracaceae</taxon>
        <taxon>Hornefia</taxon>
    </lineage>
</organism>
<proteinExistence type="predicted"/>
<dbReference type="PANTHER" id="PTHR33295:SF18">
    <property type="entry name" value="AAA+ ATPASE DOMAIN-CONTAINING PROTEIN"/>
    <property type="match status" value="1"/>
</dbReference>
<dbReference type="STRING" id="1261640.BHK98_11475"/>
<evidence type="ECO:0000259" key="1">
    <source>
        <dbReference type="Pfam" id="PF13173"/>
    </source>
</evidence>
<keyword evidence="4" id="KW-1185">Reference proteome</keyword>
<dbReference type="SUPFAM" id="SSF52540">
    <property type="entry name" value="P-loop containing nucleoside triphosphate hydrolases"/>
    <property type="match status" value="1"/>
</dbReference>
<protein>
    <submittedName>
        <fullName evidence="3">ATPase</fullName>
    </submittedName>
</protein>
<dbReference type="InterPro" id="IPR025420">
    <property type="entry name" value="DUF4143"/>
</dbReference>
<dbReference type="InterPro" id="IPR041682">
    <property type="entry name" value="AAA_14"/>
</dbReference>
<evidence type="ECO:0000313" key="3">
    <source>
        <dbReference type="EMBL" id="OLR56635.1"/>
    </source>
</evidence>
<dbReference type="EMBL" id="MJIE01000001">
    <property type="protein sequence ID" value="OLR56635.1"/>
    <property type="molecule type" value="Genomic_DNA"/>
</dbReference>
<dbReference type="RefSeq" id="WP_075714409.1">
    <property type="nucleotide sequence ID" value="NZ_MJIE01000001.1"/>
</dbReference>
<evidence type="ECO:0000313" key="4">
    <source>
        <dbReference type="Proteomes" id="UP000187404"/>
    </source>
</evidence>
<dbReference type="Pfam" id="PF13173">
    <property type="entry name" value="AAA_14"/>
    <property type="match status" value="1"/>
</dbReference>
<dbReference type="PANTHER" id="PTHR33295">
    <property type="entry name" value="ATPASE"/>
    <property type="match status" value="1"/>
</dbReference>
<gene>
    <name evidence="3" type="ORF">BHK98_11475</name>
</gene>
<dbReference type="Pfam" id="PF13635">
    <property type="entry name" value="DUF4143"/>
    <property type="match status" value="1"/>
</dbReference>
<comment type="caution">
    <text evidence="3">The sequence shown here is derived from an EMBL/GenBank/DDBJ whole genome shotgun (WGS) entry which is preliminary data.</text>
</comment>
<evidence type="ECO:0000259" key="2">
    <source>
        <dbReference type="Pfam" id="PF13635"/>
    </source>
</evidence>
<sequence length="433" mass="49837">MEIKRDSYLKQLIGYAWDGQVKVITGVRRCGKSYLLRTLYKNYLLENGVKEDHIIVIELDLAKDIRYRNPLELTAYVKERIGDKEGQFYLFVDEIQMSDEVPNPYNPSGKPITFYDALNDLKTLSNLDVYVTGSNSRMLSSDILTEFRGRSDEVRVHPLSFAEYYAAVGGDKADAFDNYAFYGGMPLILSRPDDEARMAYLKALFTEVYIKDIVERKKITRIDVLSDILDLLCSSVGSLTNPNNVANAINSMQKLKSKDQIAPNTVKSYMAHLEDAFLFSECKRYDVKGKSYFEYPNKYYCEDIGLRNARIGFRQQEMTHIMENIIYNELVIRRASVDIGIVYSNDKDEKGKQKRIAREIDFVVSKGGKKVYIQSAYAMENPEKINTEMRPFSLTGDSFPKIVVRHDVRKRWYDDNGVLNIGVIDFLLDDSLF</sequence>